<accession>A0A9N9NP01</accession>
<proteinExistence type="predicted"/>
<protein>
    <submittedName>
        <fullName evidence="3">11431_t:CDS:1</fullName>
    </submittedName>
</protein>
<name>A0A9N9NP01_9GLOM</name>
<feature type="region of interest" description="Disordered" evidence="1">
    <location>
        <begin position="84"/>
        <end position="111"/>
    </location>
</feature>
<keyword evidence="2" id="KW-0732">Signal</keyword>
<evidence type="ECO:0000313" key="4">
    <source>
        <dbReference type="Proteomes" id="UP000789508"/>
    </source>
</evidence>
<keyword evidence="4" id="KW-1185">Reference proteome</keyword>
<evidence type="ECO:0000256" key="2">
    <source>
        <dbReference type="SAM" id="SignalP"/>
    </source>
</evidence>
<feature type="chain" id="PRO_5040349162" evidence="2">
    <location>
        <begin position="21"/>
        <end position="123"/>
    </location>
</feature>
<feature type="signal peptide" evidence="2">
    <location>
        <begin position="1"/>
        <end position="20"/>
    </location>
</feature>
<reference evidence="3" key="1">
    <citation type="submission" date="2021-06" db="EMBL/GenBank/DDBJ databases">
        <authorList>
            <person name="Kallberg Y."/>
            <person name="Tangrot J."/>
            <person name="Rosling A."/>
        </authorList>
    </citation>
    <scope>NUCLEOTIDE SEQUENCE</scope>
    <source>
        <strain evidence="3">FL130A</strain>
    </source>
</reference>
<gene>
    <name evidence="3" type="ORF">ALEPTO_LOCUS13208</name>
</gene>
<comment type="caution">
    <text evidence="3">The sequence shown here is derived from an EMBL/GenBank/DDBJ whole genome shotgun (WGS) entry which is preliminary data.</text>
</comment>
<feature type="non-terminal residue" evidence="3">
    <location>
        <position position="123"/>
    </location>
</feature>
<sequence>MSRLSVFVIFVMTLIASVLSDTAQINTPSNQVQGSLYTITWIYNGTNDAVGSLLLNSRNNTSNVFTIAKQIKLSTQAYQCPIPTNSAGSSATSTKPPSNRNTGSPSASNNANKMIIDSSLFTT</sequence>
<evidence type="ECO:0000256" key="1">
    <source>
        <dbReference type="SAM" id="MobiDB-lite"/>
    </source>
</evidence>
<dbReference type="AlphaFoldDB" id="A0A9N9NP01"/>
<dbReference type="EMBL" id="CAJVPS010039265">
    <property type="protein sequence ID" value="CAG8748531.1"/>
    <property type="molecule type" value="Genomic_DNA"/>
</dbReference>
<organism evidence="3 4">
    <name type="scientific">Ambispora leptoticha</name>
    <dbReference type="NCBI Taxonomy" id="144679"/>
    <lineage>
        <taxon>Eukaryota</taxon>
        <taxon>Fungi</taxon>
        <taxon>Fungi incertae sedis</taxon>
        <taxon>Mucoromycota</taxon>
        <taxon>Glomeromycotina</taxon>
        <taxon>Glomeromycetes</taxon>
        <taxon>Archaeosporales</taxon>
        <taxon>Ambisporaceae</taxon>
        <taxon>Ambispora</taxon>
    </lineage>
</organism>
<dbReference type="Proteomes" id="UP000789508">
    <property type="component" value="Unassembled WGS sequence"/>
</dbReference>
<dbReference type="OrthoDB" id="10560302at2759"/>
<evidence type="ECO:0000313" key="3">
    <source>
        <dbReference type="EMBL" id="CAG8748531.1"/>
    </source>
</evidence>